<name>A0A6A6SRI5_9PLEO</name>
<keyword evidence="1" id="KW-0677">Repeat</keyword>
<dbReference type="InterPro" id="IPR036770">
    <property type="entry name" value="Ankyrin_rpt-contain_sf"/>
</dbReference>
<dbReference type="PROSITE" id="PS50088">
    <property type="entry name" value="ANK_REPEAT"/>
    <property type="match status" value="1"/>
</dbReference>
<dbReference type="AlphaFoldDB" id="A0A6A6SRI5"/>
<proteinExistence type="predicted"/>
<keyword evidence="5" id="KW-1185">Reference proteome</keyword>
<protein>
    <submittedName>
        <fullName evidence="4">Uncharacterized protein</fullName>
    </submittedName>
</protein>
<evidence type="ECO:0000313" key="5">
    <source>
        <dbReference type="Proteomes" id="UP000799324"/>
    </source>
</evidence>
<dbReference type="GO" id="GO:0010468">
    <property type="term" value="P:regulation of gene expression"/>
    <property type="evidence" value="ECO:0007669"/>
    <property type="project" value="TreeGrafter"/>
</dbReference>
<evidence type="ECO:0000256" key="3">
    <source>
        <dbReference type="PROSITE-ProRule" id="PRU00023"/>
    </source>
</evidence>
<reference evidence="4" key="1">
    <citation type="journal article" date="2020" name="Stud. Mycol.">
        <title>101 Dothideomycetes genomes: a test case for predicting lifestyles and emergence of pathogens.</title>
        <authorList>
            <person name="Haridas S."/>
            <person name="Albert R."/>
            <person name="Binder M."/>
            <person name="Bloem J."/>
            <person name="Labutti K."/>
            <person name="Salamov A."/>
            <person name="Andreopoulos B."/>
            <person name="Baker S."/>
            <person name="Barry K."/>
            <person name="Bills G."/>
            <person name="Bluhm B."/>
            <person name="Cannon C."/>
            <person name="Castanera R."/>
            <person name="Culley D."/>
            <person name="Daum C."/>
            <person name="Ezra D."/>
            <person name="Gonzalez J."/>
            <person name="Henrissat B."/>
            <person name="Kuo A."/>
            <person name="Liang C."/>
            <person name="Lipzen A."/>
            <person name="Lutzoni F."/>
            <person name="Magnuson J."/>
            <person name="Mondo S."/>
            <person name="Nolan M."/>
            <person name="Ohm R."/>
            <person name="Pangilinan J."/>
            <person name="Park H.-J."/>
            <person name="Ramirez L."/>
            <person name="Alfaro M."/>
            <person name="Sun H."/>
            <person name="Tritt A."/>
            <person name="Yoshinaga Y."/>
            <person name="Zwiers L.-H."/>
            <person name="Turgeon B."/>
            <person name="Goodwin S."/>
            <person name="Spatafora J."/>
            <person name="Crous P."/>
            <person name="Grigoriev I."/>
        </authorList>
    </citation>
    <scope>NUCLEOTIDE SEQUENCE</scope>
    <source>
        <strain evidence="4">CBS 122681</strain>
    </source>
</reference>
<dbReference type="Proteomes" id="UP000799324">
    <property type="component" value="Unassembled WGS sequence"/>
</dbReference>
<dbReference type="Pfam" id="PF13857">
    <property type="entry name" value="Ank_5"/>
    <property type="match status" value="1"/>
</dbReference>
<gene>
    <name evidence="4" type="ORF">K491DRAFT_782843</name>
</gene>
<dbReference type="GO" id="GO:0005634">
    <property type="term" value="C:nucleus"/>
    <property type="evidence" value="ECO:0007669"/>
    <property type="project" value="TreeGrafter"/>
</dbReference>
<accession>A0A6A6SRI5</accession>
<dbReference type="PANTHER" id="PTHR24124">
    <property type="entry name" value="ANKYRIN REPEAT FAMILY A"/>
    <property type="match status" value="1"/>
</dbReference>
<evidence type="ECO:0000256" key="1">
    <source>
        <dbReference type="ARBA" id="ARBA00022737"/>
    </source>
</evidence>
<organism evidence="4 5">
    <name type="scientific">Lophiostoma macrostomum CBS 122681</name>
    <dbReference type="NCBI Taxonomy" id="1314788"/>
    <lineage>
        <taxon>Eukaryota</taxon>
        <taxon>Fungi</taxon>
        <taxon>Dikarya</taxon>
        <taxon>Ascomycota</taxon>
        <taxon>Pezizomycotina</taxon>
        <taxon>Dothideomycetes</taxon>
        <taxon>Pleosporomycetidae</taxon>
        <taxon>Pleosporales</taxon>
        <taxon>Lophiostomataceae</taxon>
        <taxon>Lophiostoma</taxon>
    </lineage>
</organism>
<dbReference type="InterPro" id="IPR002110">
    <property type="entry name" value="Ankyrin_rpt"/>
</dbReference>
<sequence length="226" mass="24974">MALHPTFDKLKDNILCYFRPPLQASPQSQTLMDEDLFGRSQLHRHMEYLIPQLCSMDKTSVVAEIDRYDIYGRTPLMTFLVQCSIKTVPHQCILATAQDLIKCGANIHARSREGATVVHYAARRALPDVLKYILEAGGEVNHRDTEGYCALDYAADTLNMSRSKSSLPLFTALAMKTIILLLDNGAESAFVPATETHRLRNVLNAAGPETLSSGPDSESVGICFNS</sequence>
<dbReference type="SUPFAM" id="SSF48403">
    <property type="entry name" value="Ankyrin repeat"/>
    <property type="match status" value="1"/>
</dbReference>
<feature type="repeat" description="ANK" evidence="3">
    <location>
        <begin position="113"/>
        <end position="145"/>
    </location>
</feature>
<dbReference type="Gene3D" id="1.25.40.20">
    <property type="entry name" value="Ankyrin repeat-containing domain"/>
    <property type="match status" value="1"/>
</dbReference>
<dbReference type="PROSITE" id="PS50297">
    <property type="entry name" value="ANK_REP_REGION"/>
    <property type="match status" value="1"/>
</dbReference>
<dbReference type="EMBL" id="MU004465">
    <property type="protein sequence ID" value="KAF2650162.1"/>
    <property type="molecule type" value="Genomic_DNA"/>
</dbReference>
<dbReference type="OrthoDB" id="3799462at2759"/>
<evidence type="ECO:0000313" key="4">
    <source>
        <dbReference type="EMBL" id="KAF2650162.1"/>
    </source>
</evidence>
<evidence type="ECO:0000256" key="2">
    <source>
        <dbReference type="ARBA" id="ARBA00023043"/>
    </source>
</evidence>
<dbReference type="PANTHER" id="PTHR24124:SF14">
    <property type="entry name" value="CHROMOSOME UNDETERMINED SCAFFOLD_25, WHOLE GENOME SHOTGUN SEQUENCE"/>
    <property type="match status" value="1"/>
</dbReference>
<keyword evidence="2 3" id="KW-0040">ANK repeat</keyword>